<keyword evidence="2" id="KW-1185">Reference proteome</keyword>
<gene>
    <name evidence="1" type="ORF">L6164_036358</name>
</gene>
<evidence type="ECO:0000313" key="1">
    <source>
        <dbReference type="EMBL" id="KAI4296397.1"/>
    </source>
</evidence>
<accession>A0ACB9KHL5</accession>
<name>A0ACB9KHL5_BAUVA</name>
<proteinExistence type="predicted"/>
<sequence>MASLLHPPLQPNAADYSEPNNTSGIVQTMQEIITPFDNEAIEFSSRSIQREEQGMQVTWEDLRTIMGPSGCGKSTLLDALAGRLASNARQTGKVLINGCRQALAYGTSAYVTEDDAILATLTVGEAVYYSALLQLPDSMSKSEKKKRADFTIREMGMQDVINTRIGRWGYKGVSGGKKRRVSICIEILTHPRLLFLDEPTSGLDSAASYYVMSRITCLNQKDDIQRTIIASIHQPSSEIFQLFHNICLLSSGKVVYFGPVSAANKFFASNGFPCSTLQSPSDHFVKTINNDFDQDPEKGLSGGSTIEEAIEILVQSYKSSEIFQQVQKEVVEIRKKDSDAIEKKSHAAFLTQCLILTRRSFVNIYREVDYYWLRILLYGALALSLGTMFYDIGSSSESVQARGSLLVFVVTFLTFITVGGFPSLVEEMKQGLDHLIYFISVLFVSVLLVESLMMIVAIIVPTFLMGIISCSGILGVMMLDGGFYRLPKYIPKPFWRYPLYYISFHKYAYQGLFKNEFQGLTFTGVVVLDRILFLLIIKSIEKVKPAVAAINWPQEKFKFTKVFEQERLNGHYGATAFLIGNTLSAAPYMLLISLIPGGIVSYLSGLHKRFEHFVYSTFVLFATVMSVESLTMAVGSVFPNFIMGMIINGGIQGLMILIGGFYCLTNDLPKPFWRYPLYYVFFHKYAFQGLFKNEFDGLRFSSDQGSSSKTISGNAILKQKW</sequence>
<comment type="caution">
    <text evidence="1">The sequence shown here is derived from an EMBL/GenBank/DDBJ whole genome shotgun (WGS) entry which is preliminary data.</text>
</comment>
<organism evidence="1 2">
    <name type="scientific">Bauhinia variegata</name>
    <name type="common">Purple orchid tree</name>
    <name type="synonym">Phanera variegata</name>
    <dbReference type="NCBI Taxonomy" id="167791"/>
    <lineage>
        <taxon>Eukaryota</taxon>
        <taxon>Viridiplantae</taxon>
        <taxon>Streptophyta</taxon>
        <taxon>Embryophyta</taxon>
        <taxon>Tracheophyta</taxon>
        <taxon>Spermatophyta</taxon>
        <taxon>Magnoliopsida</taxon>
        <taxon>eudicotyledons</taxon>
        <taxon>Gunneridae</taxon>
        <taxon>Pentapetalae</taxon>
        <taxon>rosids</taxon>
        <taxon>fabids</taxon>
        <taxon>Fabales</taxon>
        <taxon>Fabaceae</taxon>
        <taxon>Cercidoideae</taxon>
        <taxon>Cercideae</taxon>
        <taxon>Bauhiniinae</taxon>
        <taxon>Bauhinia</taxon>
    </lineage>
</organism>
<dbReference type="Proteomes" id="UP000828941">
    <property type="component" value="Chromosome 14"/>
</dbReference>
<reference evidence="1 2" key="1">
    <citation type="journal article" date="2022" name="DNA Res.">
        <title>Chromosomal-level genome assembly of the orchid tree Bauhinia variegata (Leguminosae; Cercidoideae) supports the allotetraploid origin hypothesis of Bauhinia.</title>
        <authorList>
            <person name="Zhong Y."/>
            <person name="Chen Y."/>
            <person name="Zheng D."/>
            <person name="Pang J."/>
            <person name="Liu Y."/>
            <person name="Luo S."/>
            <person name="Meng S."/>
            <person name="Qian L."/>
            <person name="Wei D."/>
            <person name="Dai S."/>
            <person name="Zhou R."/>
        </authorList>
    </citation>
    <scope>NUCLEOTIDE SEQUENCE [LARGE SCALE GENOMIC DNA]</scope>
    <source>
        <strain evidence="1">BV-YZ2020</strain>
    </source>
</reference>
<protein>
    <submittedName>
        <fullName evidence="1">Uncharacterized protein</fullName>
    </submittedName>
</protein>
<evidence type="ECO:0000313" key="2">
    <source>
        <dbReference type="Proteomes" id="UP000828941"/>
    </source>
</evidence>
<dbReference type="EMBL" id="CM039439">
    <property type="protein sequence ID" value="KAI4296397.1"/>
    <property type="molecule type" value="Genomic_DNA"/>
</dbReference>